<dbReference type="PANTHER" id="PTHR47431:SF1">
    <property type="entry name" value="ZN(II)2CYS6 TRANSCRIPTION FACTOR (EUROFUNG)"/>
    <property type="match status" value="1"/>
</dbReference>
<name>A0A9P9R883_FUSRE</name>
<evidence type="ECO:0000313" key="4">
    <source>
        <dbReference type="EMBL" id="KAH7269422.1"/>
    </source>
</evidence>
<dbReference type="OrthoDB" id="10067394at2759"/>
<keyword evidence="5" id="KW-1185">Reference proteome</keyword>
<dbReference type="Proteomes" id="UP000720189">
    <property type="component" value="Unassembled WGS sequence"/>
</dbReference>
<sequence>MKEEALVNDQDDTTESTPSPNLAGPGISFPQIIPSTNRSTIHPFDLYYANFHVAHSWLPPRKTLDELCEAQPDNLRFLVATVTYIGSLYSDMVDNTLLREKAYQMSRETLPPTIWSVQALLCLAVAAFGEQRGNLGKIMFNEACVLALCLGLQNKKFTDGQTDSILAESCRRTYWGLYIHKMLLGLRQNQLWSALYPSVSTLGVELPCEDWDYQAGNIPVPVTLEEYDRLKSFHEYSSWAYFVDIVRIYDRHVAPFLHDRSQATQHNLEFANQRIYRWRFRITKRKMCRVGEDGMFDMIIYHALAVSFGLEIRMQGHLHGHSNQYTTASWPHGVSTEHDASLPLALQAPLRLMTLLGPHIVPEKLSPSCLLDLELAAAPLCDTVRHSAGQPEYRSRVSFWAEFFKKSGESWPRSKALSAAFMVALGGGGHGHGHMELSQTMPPVADTVTSTTEGNSLWIMSPTIEHMGGWSGLPSHLLRYELETVREGGPTQVPGGDMIASDMTAGAGSSISNTYIEAGYGGDNSIRGSVPVKVERM</sequence>
<feature type="region of interest" description="Disordered" evidence="2">
    <location>
        <begin position="1"/>
        <end position="26"/>
    </location>
</feature>
<gene>
    <name evidence="4" type="ORF">BKA55DRAFT_588139</name>
</gene>
<dbReference type="EMBL" id="JAGMUX010000001">
    <property type="protein sequence ID" value="KAH7269422.1"/>
    <property type="molecule type" value="Genomic_DNA"/>
</dbReference>
<dbReference type="GO" id="GO:0008270">
    <property type="term" value="F:zinc ion binding"/>
    <property type="evidence" value="ECO:0007669"/>
    <property type="project" value="InterPro"/>
</dbReference>
<dbReference type="Pfam" id="PF04082">
    <property type="entry name" value="Fungal_trans"/>
    <property type="match status" value="1"/>
</dbReference>
<protein>
    <recommendedName>
        <fullName evidence="3">Xylanolytic transcriptional activator regulatory domain-containing protein</fullName>
    </recommendedName>
</protein>
<dbReference type="CDD" id="cd12148">
    <property type="entry name" value="fungal_TF_MHR"/>
    <property type="match status" value="1"/>
</dbReference>
<evidence type="ECO:0000256" key="1">
    <source>
        <dbReference type="ARBA" id="ARBA00023242"/>
    </source>
</evidence>
<evidence type="ECO:0000256" key="2">
    <source>
        <dbReference type="SAM" id="MobiDB-lite"/>
    </source>
</evidence>
<dbReference type="GeneID" id="70224710"/>
<dbReference type="RefSeq" id="XP_046056190.1">
    <property type="nucleotide sequence ID" value="XM_046194756.1"/>
</dbReference>
<accession>A0A9P9R883</accession>
<feature type="domain" description="Xylanolytic transcriptional activator regulatory" evidence="3">
    <location>
        <begin position="85"/>
        <end position="269"/>
    </location>
</feature>
<proteinExistence type="predicted"/>
<comment type="caution">
    <text evidence="4">The sequence shown here is derived from an EMBL/GenBank/DDBJ whole genome shotgun (WGS) entry which is preliminary data.</text>
</comment>
<dbReference type="GO" id="GO:0006351">
    <property type="term" value="P:DNA-templated transcription"/>
    <property type="evidence" value="ECO:0007669"/>
    <property type="project" value="InterPro"/>
</dbReference>
<dbReference type="PANTHER" id="PTHR47431">
    <property type="entry name" value="ZN(II)2CYS6 TRANSCRIPTION FACTOR (EUROFUNG)-RELATED"/>
    <property type="match status" value="1"/>
</dbReference>
<evidence type="ECO:0000313" key="5">
    <source>
        <dbReference type="Proteomes" id="UP000720189"/>
    </source>
</evidence>
<keyword evidence="1" id="KW-0539">Nucleus</keyword>
<dbReference type="GO" id="GO:0003677">
    <property type="term" value="F:DNA binding"/>
    <property type="evidence" value="ECO:0007669"/>
    <property type="project" value="InterPro"/>
</dbReference>
<evidence type="ECO:0000259" key="3">
    <source>
        <dbReference type="Pfam" id="PF04082"/>
    </source>
</evidence>
<organism evidence="4 5">
    <name type="scientific">Fusarium redolens</name>
    <dbReference type="NCBI Taxonomy" id="48865"/>
    <lineage>
        <taxon>Eukaryota</taxon>
        <taxon>Fungi</taxon>
        <taxon>Dikarya</taxon>
        <taxon>Ascomycota</taxon>
        <taxon>Pezizomycotina</taxon>
        <taxon>Sordariomycetes</taxon>
        <taxon>Hypocreomycetidae</taxon>
        <taxon>Hypocreales</taxon>
        <taxon>Nectriaceae</taxon>
        <taxon>Fusarium</taxon>
        <taxon>Fusarium redolens species complex</taxon>
    </lineage>
</organism>
<dbReference type="AlphaFoldDB" id="A0A9P9R883"/>
<reference evidence="4" key="1">
    <citation type="journal article" date="2021" name="Nat. Commun.">
        <title>Genetic determinants of endophytism in the Arabidopsis root mycobiome.</title>
        <authorList>
            <person name="Mesny F."/>
            <person name="Miyauchi S."/>
            <person name="Thiergart T."/>
            <person name="Pickel B."/>
            <person name="Atanasova L."/>
            <person name="Karlsson M."/>
            <person name="Huettel B."/>
            <person name="Barry K.W."/>
            <person name="Haridas S."/>
            <person name="Chen C."/>
            <person name="Bauer D."/>
            <person name="Andreopoulos W."/>
            <person name="Pangilinan J."/>
            <person name="LaButti K."/>
            <person name="Riley R."/>
            <person name="Lipzen A."/>
            <person name="Clum A."/>
            <person name="Drula E."/>
            <person name="Henrissat B."/>
            <person name="Kohler A."/>
            <person name="Grigoriev I.V."/>
            <person name="Martin F.M."/>
            <person name="Hacquard S."/>
        </authorList>
    </citation>
    <scope>NUCLEOTIDE SEQUENCE</scope>
    <source>
        <strain evidence="4">MPI-CAGE-AT-0023</strain>
    </source>
</reference>
<dbReference type="InterPro" id="IPR007219">
    <property type="entry name" value="XnlR_reg_dom"/>
</dbReference>